<dbReference type="GO" id="GO:0044458">
    <property type="term" value="P:motile cilium assembly"/>
    <property type="evidence" value="ECO:0007669"/>
    <property type="project" value="TreeGrafter"/>
</dbReference>
<dbReference type="EMBL" id="HACG01007770">
    <property type="protein sequence ID" value="CEK54635.1"/>
    <property type="molecule type" value="Transcribed_RNA"/>
</dbReference>
<dbReference type="GO" id="GO:0003341">
    <property type="term" value="P:cilium movement"/>
    <property type="evidence" value="ECO:0007669"/>
    <property type="project" value="InterPro"/>
</dbReference>
<gene>
    <name evidence="2" type="primary">ORF23306</name>
</gene>
<evidence type="ECO:0000256" key="1">
    <source>
        <dbReference type="SAM" id="MobiDB-lite"/>
    </source>
</evidence>
<sequence>YNEREGTPVSGKQQHASLTPPSALLRPINYPSLHIINPVPGLQVFLPLVPYSEIDNDYHLCPLPRYPRTDQSTNKQAVTQKI</sequence>
<dbReference type="InterPro" id="IPR029676">
    <property type="entry name" value="CFAP221"/>
</dbReference>
<evidence type="ECO:0000313" key="2">
    <source>
        <dbReference type="EMBL" id="CEK54635.1"/>
    </source>
</evidence>
<proteinExistence type="predicted"/>
<feature type="non-terminal residue" evidence="2">
    <location>
        <position position="1"/>
    </location>
</feature>
<organism evidence="2">
    <name type="scientific">Arion vulgaris</name>
    <dbReference type="NCBI Taxonomy" id="1028688"/>
    <lineage>
        <taxon>Eukaryota</taxon>
        <taxon>Metazoa</taxon>
        <taxon>Spiralia</taxon>
        <taxon>Lophotrochozoa</taxon>
        <taxon>Mollusca</taxon>
        <taxon>Gastropoda</taxon>
        <taxon>Heterobranchia</taxon>
        <taxon>Euthyneura</taxon>
        <taxon>Panpulmonata</taxon>
        <taxon>Eupulmonata</taxon>
        <taxon>Stylommatophora</taxon>
        <taxon>Helicina</taxon>
        <taxon>Arionoidea</taxon>
        <taxon>Arionidae</taxon>
        <taxon>Arion</taxon>
    </lineage>
</organism>
<name>A0A0B6YGJ4_9EUPU</name>
<accession>A0A0B6YGJ4</accession>
<dbReference type="GO" id="GO:0097729">
    <property type="term" value="C:9+2 motile cilium"/>
    <property type="evidence" value="ECO:0007669"/>
    <property type="project" value="TreeGrafter"/>
</dbReference>
<feature type="compositionally biased region" description="Polar residues" evidence="1">
    <location>
        <begin position="10"/>
        <end position="20"/>
    </location>
</feature>
<dbReference type="PANTHER" id="PTHR46500:SF1">
    <property type="entry name" value="CILIA- AND FLAGELLA-ASSOCIATED PROTEIN 221"/>
    <property type="match status" value="1"/>
</dbReference>
<feature type="non-terminal residue" evidence="2">
    <location>
        <position position="82"/>
    </location>
</feature>
<reference evidence="2" key="1">
    <citation type="submission" date="2014-12" db="EMBL/GenBank/DDBJ databases">
        <title>Insight into the proteome of Arion vulgaris.</title>
        <authorList>
            <person name="Aradska J."/>
            <person name="Bulat T."/>
            <person name="Smidak R."/>
            <person name="Sarate P."/>
            <person name="Gangsoo J."/>
            <person name="Sialana F."/>
            <person name="Bilban M."/>
            <person name="Lubec G."/>
        </authorList>
    </citation>
    <scope>NUCLEOTIDE SEQUENCE</scope>
    <source>
        <tissue evidence="2">Skin</tissue>
    </source>
</reference>
<feature type="region of interest" description="Disordered" evidence="1">
    <location>
        <begin position="1"/>
        <end position="22"/>
    </location>
</feature>
<dbReference type="AlphaFoldDB" id="A0A0B6YGJ4"/>
<dbReference type="PANTHER" id="PTHR46500">
    <property type="entry name" value="CILIA- AND FLAGELLA-ASSOCIATED PROTEIN 221"/>
    <property type="match status" value="1"/>
</dbReference>
<protein>
    <submittedName>
        <fullName evidence="2">Uncharacterized protein</fullName>
    </submittedName>
</protein>